<dbReference type="Proteomes" id="UP000837857">
    <property type="component" value="Chromosome 8"/>
</dbReference>
<feature type="non-terminal residue" evidence="1">
    <location>
        <position position="1"/>
    </location>
</feature>
<accession>A0ABN8J7E9</accession>
<proteinExistence type="predicted"/>
<organism evidence="1 2">
    <name type="scientific">Iphiclides podalirius</name>
    <name type="common">scarce swallowtail</name>
    <dbReference type="NCBI Taxonomy" id="110791"/>
    <lineage>
        <taxon>Eukaryota</taxon>
        <taxon>Metazoa</taxon>
        <taxon>Ecdysozoa</taxon>
        <taxon>Arthropoda</taxon>
        <taxon>Hexapoda</taxon>
        <taxon>Insecta</taxon>
        <taxon>Pterygota</taxon>
        <taxon>Neoptera</taxon>
        <taxon>Endopterygota</taxon>
        <taxon>Lepidoptera</taxon>
        <taxon>Glossata</taxon>
        <taxon>Ditrysia</taxon>
        <taxon>Papilionoidea</taxon>
        <taxon>Papilionidae</taxon>
        <taxon>Papilioninae</taxon>
        <taxon>Iphiclides</taxon>
    </lineage>
</organism>
<dbReference type="EMBL" id="OW152820">
    <property type="protein sequence ID" value="CAH2075612.1"/>
    <property type="molecule type" value="Genomic_DNA"/>
</dbReference>
<evidence type="ECO:0000313" key="1">
    <source>
        <dbReference type="EMBL" id="CAH2075612.1"/>
    </source>
</evidence>
<sequence>MWESAKSDGRLAFFLYSACRRKGRGVFAFRPPLCGAAYVFVLIRQVGGGGGAGGGAGGGGGGGAGGARTTAARAAIFCNLGARKSAPRPLLPCKFS</sequence>
<protein>
    <submittedName>
        <fullName evidence="1">Uncharacterized protein</fullName>
    </submittedName>
</protein>
<reference evidence="1" key="1">
    <citation type="submission" date="2022-03" db="EMBL/GenBank/DDBJ databases">
        <authorList>
            <person name="Martin H S."/>
        </authorList>
    </citation>
    <scope>NUCLEOTIDE SEQUENCE</scope>
</reference>
<keyword evidence="2" id="KW-1185">Reference proteome</keyword>
<gene>
    <name evidence="1" type="ORF">IPOD504_LOCUS16946</name>
</gene>
<evidence type="ECO:0000313" key="2">
    <source>
        <dbReference type="Proteomes" id="UP000837857"/>
    </source>
</evidence>
<name>A0ABN8J7E9_9NEOP</name>